<proteinExistence type="predicted"/>
<name>A0A9D4EFJ2_DREPO</name>
<keyword evidence="2" id="KW-1185">Reference proteome</keyword>
<evidence type="ECO:0000313" key="2">
    <source>
        <dbReference type="Proteomes" id="UP000828390"/>
    </source>
</evidence>
<gene>
    <name evidence="1" type="ORF">DPMN_179850</name>
</gene>
<dbReference type="AlphaFoldDB" id="A0A9D4EFJ2"/>
<dbReference type="Proteomes" id="UP000828390">
    <property type="component" value="Unassembled WGS sequence"/>
</dbReference>
<reference evidence="1" key="2">
    <citation type="submission" date="2020-11" db="EMBL/GenBank/DDBJ databases">
        <authorList>
            <person name="McCartney M.A."/>
            <person name="Auch B."/>
            <person name="Kono T."/>
            <person name="Mallez S."/>
            <person name="Becker A."/>
            <person name="Gohl D.M."/>
            <person name="Silverstein K.A.T."/>
            <person name="Koren S."/>
            <person name="Bechman K.B."/>
            <person name="Herman A."/>
            <person name="Abrahante J.E."/>
            <person name="Garbe J."/>
        </authorList>
    </citation>
    <scope>NUCLEOTIDE SEQUENCE</scope>
    <source>
        <strain evidence="1">Duluth1</strain>
        <tissue evidence="1">Whole animal</tissue>
    </source>
</reference>
<sequence>MLCTMATEALACSFLSPASEFSLQSCMHAIEIMDLSNIDLTNGLPEKSHINRKLQGFLG</sequence>
<dbReference type="EMBL" id="JAIWYP010000009">
    <property type="protein sequence ID" value="KAH3778393.1"/>
    <property type="molecule type" value="Genomic_DNA"/>
</dbReference>
<accession>A0A9D4EFJ2</accession>
<protein>
    <submittedName>
        <fullName evidence="1">Uncharacterized protein</fullName>
    </submittedName>
</protein>
<evidence type="ECO:0000313" key="1">
    <source>
        <dbReference type="EMBL" id="KAH3778393.1"/>
    </source>
</evidence>
<comment type="caution">
    <text evidence="1">The sequence shown here is derived from an EMBL/GenBank/DDBJ whole genome shotgun (WGS) entry which is preliminary data.</text>
</comment>
<organism evidence="1 2">
    <name type="scientific">Dreissena polymorpha</name>
    <name type="common">Zebra mussel</name>
    <name type="synonym">Mytilus polymorpha</name>
    <dbReference type="NCBI Taxonomy" id="45954"/>
    <lineage>
        <taxon>Eukaryota</taxon>
        <taxon>Metazoa</taxon>
        <taxon>Spiralia</taxon>
        <taxon>Lophotrochozoa</taxon>
        <taxon>Mollusca</taxon>
        <taxon>Bivalvia</taxon>
        <taxon>Autobranchia</taxon>
        <taxon>Heteroconchia</taxon>
        <taxon>Euheterodonta</taxon>
        <taxon>Imparidentia</taxon>
        <taxon>Neoheterodontei</taxon>
        <taxon>Myida</taxon>
        <taxon>Dreissenoidea</taxon>
        <taxon>Dreissenidae</taxon>
        <taxon>Dreissena</taxon>
    </lineage>
</organism>
<reference evidence="1" key="1">
    <citation type="journal article" date="2019" name="bioRxiv">
        <title>The Genome of the Zebra Mussel, Dreissena polymorpha: A Resource for Invasive Species Research.</title>
        <authorList>
            <person name="McCartney M.A."/>
            <person name="Auch B."/>
            <person name="Kono T."/>
            <person name="Mallez S."/>
            <person name="Zhang Y."/>
            <person name="Obille A."/>
            <person name="Becker A."/>
            <person name="Abrahante J.E."/>
            <person name="Garbe J."/>
            <person name="Badalamenti J.P."/>
            <person name="Herman A."/>
            <person name="Mangelson H."/>
            <person name="Liachko I."/>
            <person name="Sullivan S."/>
            <person name="Sone E.D."/>
            <person name="Koren S."/>
            <person name="Silverstein K.A.T."/>
            <person name="Beckman K.B."/>
            <person name="Gohl D.M."/>
        </authorList>
    </citation>
    <scope>NUCLEOTIDE SEQUENCE</scope>
    <source>
        <strain evidence="1">Duluth1</strain>
        <tissue evidence="1">Whole animal</tissue>
    </source>
</reference>